<gene>
    <name evidence="1" type="ORF">FOE67_15990</name>
</gene>
<name>A0A7W3XXC9_9ACTN</name>
<proteinExistence type="predicted"/>
<feature type="non-terminal residue" evidence="1">
    <location>
        <position position="53"/>
    </location>
</feature>
<dbReference type="GO" id="GO:0016301">
    <property type="term" value="F:kinase activity"/>
    <property type="evidence" value="ECO:0007669"/>
    <property type="project" value="UniProtKB-KW"/>
</dbReference>
<sequence length="53" mass="5193">MSARPAVDVLTFGETMLCVHTPGSLTVGAGARVTVAGAESNVAVGLARLPPSG</sequence>
<organism evidence="1 2">
    <name type="scientific">Streptomyces calidiresistens</name>
    <dbReference type="NCBI Taxonomy" id="1485586"/>
    <lineage>
        <taxon>Bacteria</taxon>
        <taxon>Bacillati</taxon>
        <taxon>Actinomycetota</taxon>
        <taxon>Actinomycetes</taxon>
        <taxon>Kitasatosporales</taxon>
        <taxon>Streptomycetaceae</taxon>
        <taxon>Streptomyces</taxon>
    </lineage>
</organism>
<dbReference type="EMBL" id="VKHS01000394">
    <property type="protein sequence ID" value="MBB0230975.1"/>
    <property type="molecule type" value="Genomic_DNA"/>
</dbReference>
<dbReference type="SUPFAM" id="SSF53613">
    <property type="entry name" value="Ribokinase-like"/>
    <property type="match status" value="1"/>
</dbReference>
<keyword evidence="1" id="KW-0808">Transferase</keyword>
<dbReference type="Gene3D" id="3.40.1190.20">
    <property type="match status" value="1"/>
</dbReference>
<dbReference type="InterPro" id="IPR029056">
    <property type="entry name" value="Ribokinase-like"/>
</dbReference>
<evidence type="ECO:0000313" key="2">
    <source>
        <dbReference type="Proteomes" id="UP000530234"/>
    </source>
</evidence>
<reference evidence="2" key="1">
    <citation type="submission" date="2019-10" db="EMBL/GenBank/DDBJ databases">
        <title>Streptomyces sp. nov., a novel actinobacterium isolated from alkaline environment.</title>
        <authorList>
            <person name="Golinska P."/>
        </authorList>
    </citation>
    <scope>NUCLEOTIDE SEQUENCE [LARGE SCALE GENOMIC DNA]</scope>
    <source>
        <strain evidence="2">DSM 42108</strain>
    </source>
</reference>
<dbReference type="AlphaFoldDB" id="A0A7W3XXC9"/>
<protein>
    <submittedName>
        <fullName evidence="1">Sugar kinase</fullName>
    </submittedName>
</protein>
<keyword evidence="2" id="KW-1185">Reference proteome</keyword>
<keyword evidence="1" id="KW-0418">Kinase</keyword>
<accession>A0A7W3XXC9</accession>
<dbReference type="Proteomes" id="UP000530234">
    <property type="component" value="Unassembled WGS sequence"/>
</dbReference>
<comment type="caution">
    <text evidence="1">The sequence shown here is derived from an EMBL/GenBank/DDBJ whole genome shotgun (WGS) entry which is preliminary data.</text>
</comment>
<evidence type="ECO:0000313" key="1">
    <source>
        <dbReference type="EMBL" id="MBB0230975.1"/>
    </source>
</evidence>